<accession>G2PGQ4</accession>
<evidence type="ECO:0000313" key="2">
    <source>
        <dbReference type="Proteomes" id="UP000008703"/>
    </source>
</evidence>
<keyword evidence="1" id="KW-0614">Plasmid</keyword>
<gene>
    <name evidence="1" type="ORF">Strvi_9264</name>
</gene>
<reference evidence="1" key="1">
    <citation type="submission" date="2011-08" db="EMBL/GenBank/DDBJ databases">
        <title>Complete sequence of plasmid 1 of Streptomyces violaceusniger Tu 4113.</title>
        <authorList>
            <consortium name="US DOE Joint Genome Institute"/>
            <person name="Lucas S."/>
            <person name="Han J."/>
            <person name="Lapidus A."/>
            <person name="Cheng J.-F."/>
            <person name="Goodwin L."/>
            <person name="Pitluck S."/>
            <person name="Peters L."/>
            <person name="Ivanova N."/>
            <person name="Daligault H."/>
            <person name="Detter J.C."/>
            <person name="Han C."/>
            <person name="Tapia R."/>
            <person name="Land M."/>
            <person name="Hauser L."/>
            <person name="Kyrpides N."/>
            <person name="Ivanova N."/>
            <person name="Pagani I."/>
            <person name="Hagen A."/>
            <person name="Katz L."/>
            <person name="Fiedler H.-P."/>
            <person name="Keasling J."/>
            <person name="Fortman J."/>
            <person name="Woyke T."/>
        </authorList>
    </citation>
    <scope>NUCLEOTIDE SEQUENCE [LARGE SCALE GENOMIC DNA]</scope>
    <source>
        <strain evidence="1">Tu 4113</strain>
        <plasmid evidence="1">pSTRVI01</plasmid>
    </source>
</reference>
<dbReference type="Proteomes" id="UP000008703">
    <property type="component" value="Plasmid pSTRVI01"/>
</dbReference>
<sequence>MTDARASDSPDPETPGPPVWVELPDGQSVTAQFIGRLQRLGLGGGWWCDLLLPMWSEVQLPDGITVEPDSAVFRVPAHLVTPIEGTDYSRVPTRRERLPQRRAPHPSAAIPPGHWSVQHLPAPAGSAGRRAIHHESCWIPTGDADLTLDQALDELARPGSEACSACDARHLRRS</sequence>
<dbReference type="AlphaFoldDB" id="G2PGQ4"/>
<geneLocation type="plasmid" evidence="1 2">
    <name>pSTRVI01</name>
</geneLocation>
<dbReference type="EMBL" id="CP002995">
    <property type="protein sequence ID" value="AEM88550.1"/>
    <property type="molecule type" value="Genomic_DNA"/>
</dbReference>
<organism evidence="1 2">
    <name type="scientific">Streptomyces violaceusniger (strain Tu 4113)</name>
    <dbReference type="NCBI Taxonomy" id="653045"/>
    <lineage>
        <taxon>Bacteria</taxon>
        <taxon>Bacillati</taxon>
        <taxon>Actinomycetota</taxon>
        <taxon>Actinomycetes</taxon>
        <taxon>Kitasatosporales</taxon>
        <taxon>Streptomycetaceae</taxon>
        <taxon>Streptomyces</taxon>
        <taxon>Streptomyces violaceusniger group</taxon>
    </lineage>
</organism>
<keyword evidence="2" id="KW-1185">Reference proteome</keyword>
<dbReference type="HOGENOM" id="CLU_1517083_0_0_11"/>
<name>G2PGQ4_STRV4</name>
<dbReference type="RefSeq" id="WP_014043485.1">
    <property type="nucleotide sequence ID" value="NC_015951.1"/>
</dbReference>
<proteinExistence type="predicted"/>
<dbReference type="Pfam" id="PF19746">
    <property type="entry name" value="DUF6233"/>
    <property type="match status" value="1"/>
</dbReference>
<protein>
    <submittedName>
        <fullName evidence="1">Uncharacterized protein</fullName>
    </submittedName>
</protein>
<evidence type="ECO:0000313" key="1">
    <source>
        <dbReference type="EMBL" id="AEM88550.1"/>
    </source>
</evidence>
<dbReference type="InterPro" id="IPR046200">
    <property type="entry name" value="DUF6233"/>
</dbReference>
<dbReference type="KEGG" id="svl:Strvi_9264"/>